<dbReference type="SUPFAM" id="SSF141371">
    <property type="entry name" value="PilZ domain-like"/>
    <property type="match status" value="1"/>
</dbReference>
<proteinExistence type="predicted"/>
<comment type="cofactor">
    <cofactor evidence="11">
        <name>Mg(2+)</name>
        <dbReference type="ChEBI" id="CHEBI:18420"/>
    </cofactor>
</comment>
<evidence type="ECO:0000256" key="12">
    <source>
        <dbReference type="SAM" id="MobiDB-lite"/>
    </source>
</evidence>
<evidence type="ECO:0000256" key="3">
    <source>
        <dbReference type="ARBA" id="ARBA00022519"/>
    </source>
</evidence>
<evidence type="ECO:0000256" key="5">
    <source>
        <dbReference type="ARBA" id="ARBA00022679"/>
    </source>
</evidence>
<feature type="transmembrane region" description="Helical" evidence="11">
    <location>
        <begin position="546"/>
        <end position="567"/>
    </location>
</feature>
<dbReference type="InterPro" id="IPR003919">
    <property type="entry name" value="Cell_synth_A"/>
</dbReference>
<feature type="compositionally biased region" description="Pro residues" evidence="12">
    <location>
        <begin position="774"/>
        <end position="784"/>
    </location>
</feature>
<evidence type="ECO:0000256" key="8">
    <source>
        <dbReference type="ARBA" id="ARBA00022989"/>
    </source>
</evidence>
<keyword evidence="3 11" id="KW-0997">Cell inner membrane</keyword>
<feature type="transmembrane region" description="Helical" evidence="11">
    <location>
        <begin position="26"/>
        <end position="44"/>
    </location>
</feature>
<keyword evidence="6 11" id="KW-0812">Transmembrane</keyword>
<dbReference type="GO" id="GO:0030244">
    <property type="term" value="P:cellulose biosynthetic process"/>
    <property type="evidence" value="ECO:0007669"/>
    <property type="project" value="UniProtKB-KW"/>
</dbReference>
<comment type="pathway">
    <text evidence="11">Glycan metabolism; bacterial cellulose biosynthesis.</text>
</comment>
<dbReference type="GO" id="GO:0006011">
    <property type="term" value="P:UDP-alpha-D-glucose metabolic process"/>
    <property type="evidence" value="ECO:0007669"/>
    <property type="project" value="InterPro"/>
</dbReference>
<dbReference type="Pfam" id="PF03552">
    <property type="entry name" value="Cellulose_synt"/>
    <property type="match status" value="1"/>
</dbReference>
<dbReference type="InterPro" id="IPR050321">
    <property type="entry name" value="Glycosyltr_2/OpgH_subfam"/>
</dbReference>
<dbReference type="PRINTS" id="PR01439">
    <property type="entry name" value="CELLSNTHASEA"/>
</dbReference>
<dbReference type="Gene3D" id="3.90.550.10">
    <property type="entry name" value="Spore Coat Polysaccharide Biosynthesis Protein SpsA, Chain A"/>
    <property type="match status" value="1"/>
</dbReference>
<evidence type="ECO:0000259" key="14">
    <source>
        <dbReference type="Pfam" id="PF07238"/>
    </source>
</evidence>
<feature type="transmembrane region" description="Helical" evidence="11">
    <location>
        <begin position="514"/>
        <end position="534"/>
    </location>
</feature>
<dbReference type="UniPathway" id="UPA00694"/>
<organism evidence="15 16">
    <name type="scientific">Zavarzinia aquatilis</name>
    <dbReference type="NCBI Taxonomy" id="2211142"/>
    <lineage>
        <taxon>Bacteria</taxon>
        <taxon>Pseudomonadati</taxon>
        <taxon>Pseudomonadota</taxon>
        <taxon>Alphaproteobacteria</taxon>
        <taxon>Rhodospirillales</taxon>
        <taxon>Zavarziniaceae</taxon>
        <taxon>Zavarzinia</taxon>
    </lineage>
</organism>
<keyword evidence="16" id="KW-1185">Reference proteome</keyword>
<dbReference type="OrthoDB" id="9806824at2"/>
<keyword evidence="9 11" id="KW-0472">Membrane</keyword>
<dbReference type="Proteomes" id="UP000245461">
    <property type="component" value="Unassembled WGS sequence"/>
</dbReference>
<dbReference type="InterPro" id="IPR009875">
    <property type="entry name" value="PilZ_domain"/>
</dbReference>
<keyword evidence="11" id="KW-0973">c-di-GMP</keyword>
<protein>
    <recommendedName>
        <fullName evidence="11">Cellulose synthase catalytic subunit [UDP-forming]</fullName>
        <ecNumber evidence="11">2.4.1.12</ecNumber>
    </recommendedName>
</protein>
<evidence type="ECO:0000256" key="1">
    <source>
        <dbReference type="ARBA" id="ARBA00004429"/>
    </source>
</evidence>
<dbReference type="NCBIfam" id="TIGR03030">
    <property type="entry name" value="CelA"/>
    <property type="match status" value="1"/>
</dbReference>
<feature type="transmembrane region" description="Helical" evidence="11">
    <location>
        <begin position="74"/>
        <end position="91"/>
    </location>
</feature>
<dbReference type="GO" id="GO:0005886">
    <property type="term" value="C:plasma membrane"/>
    <property type="evidence" value="ECO:0007669"/>
    <property type="project" value="UniProtKB-SubCell"/>
</dbReference>
<dbReference type="EC" id="2.4.1.12" evidence="11"/>
<feature type="compositionally biased region" description="Low complexity" evidence="12">
    <location>
        <begin position="785"/>
        <end position="803"/>
    </location>
</feature>
<feature type="transmembrane region" description="Helical" evidence="11">
    <location>
        <begin position="1508"/>
        <end position="1532"/>
    </location>
</feature>
<dbReference type="Gene3D" id="2.60.120.260">
    <property type="entry name" value="Galactose-binding domain-like"/>
    <property type="match status" value="2"/>
</dbReference>
<comment type="subcellular location">
    <subcellularLocation>
        <location evidence="1">Cell inner membrane</location>
        <topology evidence="1">Multi-pass membrane protein</topology>
    </subcellularLocation>
</comment>
<keyword evidence="8 11" id="KW-1133">Transmembrane helix</keyword>
<dbReference type="Pfam" id="PF07238">
    <property type="entry name" value="PilZ"/>
    <property type="match status" value="1"/>
</dbReference>
<keyword evidence="7 11" id="KW-0135">Cellulose biosynthesis</keyword>
<dbReference type="InterPro" id="IPR029044">
    <property type="entry name" value="Nucleotide-diphossugar_trans"/>
</dbReference>
<evidence type="ECO:0000256" key="11">
    <source>
        <dbReference type="RuleBase" id="RU365020"/>
    </source>
</evidence>
<dbReference type="InterPro" id="IPR005150">
    <property type="entry name" value="Cellulose_synth"/>
</dbReference>
<evidence type="ECO:0000313" key="15">
    <source>
        <dbReference type="EMBL" id="PWR21157.1"/>
    </source>
</evidence>
<comment type="catalytic activity">
    <reaction evidence="10 11">
        <text>[(1-&gt;4)-beta-D-glucosyl](n) + UDP-alpha-D-glucose = [(1-&gt;4)-beta-D-glucosyl](n+1) + UDP + H(+)</text>
        <dbReference type="Rhea" id="RHEA:19929"/>
        <dbReference type="Rhea" id="RHEA-COMP:10033"/>
        <dbReference type="Rhea" id="RHEA-COMP:10034"/>
        <dbReference type="ChEBI" id="CHEBI:15378"/>
        <dbReference type="ChEBI" id="CHEBI:18246"/>
        <dbReference type="ChEBI" id="CHEBI:58223"/>
        <dbReference type="ChEBI" id="CHEBI:58885"/>
        <dbReference type="EC" id="2.4.1.12"/>
    </reaction>
</comment>
<comment type="caution">
    <text evidence="15">The sequence shown here is derived from an EMBL/GenBank/DDBJ whole genome shotgun (WGS) entry which is preliminary data.</text>
</comment>
<feature type="compositionally biased region" description="Pro residues" evidence="12">
    <location>
        <begin position="715"/>
        <end position="725"/>
    </location>
</feature>
<evidence type="ECO:0000256" key="6">
    <source>
        <dbReference type="ARBA" id="ARBA00022692"/>
    </source>
</evidence>
<dbReference type="InterPro" id="IPR001173">
    <property type="entry name" value="Glyco_trans_2-like"/>
</dbReference>
<dbReference type="GO" id="GO:0016760">
    <property type="term" value="F:cellulose synthase (UDP-forming) activity"/>
    <property type="evidence" value="ECO:0007669"/>
    <property type="project" value="UniProtKB-EC"/>
</dbReference>
<dbReference type="Pfam" id="PF03170">
    <property type="entry name" value="BcsB"/>
    <property type="match status" value="1"/>
</dbReference>
<dbReference type="SUPFAM" id="SSF53448">
    <property type="entry name" value="Nucleotide-diphospho-sugar transferases"/>
    <property type="match status" value="1"/>
</dbReference>
<evidence type="ECO:0000256" key="9">
    <source>
        <dbReference type="ARBA" id="ARBA00023136"/>
    </source>
</evidence>
<dbReference type="EMBL" id="QGLE01000008">
    <property type="protein sequence ID" value="PWR21157.1"/>
    <property type="molecule type" value="Genomic_DNA"/>
</dbReference>
<dbReference type="InterPro" id="IPR018513">
    <property type="entry name" value="Cell_synthase_bac"/>
</dbReference>
<accession>A0A317E243</accession>
<evidence type="ECO:0000256" key="2">
    <source>
        <dbReference type="ARBA" id="ARBA00022475"/>
    </source>
</evidence>
<dbReference type="PANTHER" id="PTHR43867:SF2">
    <property type="entry name" value="CELLULOSE SYNTHASE CATALYTIC SUBUNIT A [UDP-FORMING]"/>
    <property type="match status" value="1"/>
</dbReference>
<feature type="domain" description="Glycosyltransferase 2-like" evidence="13">
    <location>
        <begin position="153"/>
        <end position="322"/>
    </location>
</feature>
<dbReference type="Gene3D" id="2.40.10.220">
    <property type="entry name" value="predicted glycosyltransferase like domains"/>
    <property type="match status" value="1"/>
</dbReference>
<dbReference type="RefSeq" id="WP_109906835.1">
    <property type="nucleotide sequence ID" value="NZ_QGLE01000008.1"/>
</dbReference>
<keyword evidence="5 11" id="KW-0808">Transferase</keyword>
<evidence type="ECO:0000256" key="10">
    <source>
        <dbReference type="ARBA" id="ARBA00048682"/>
    </source>
</evidence>
<keyword evidence="2 11" id="KW-1003">Cell membrane</keyword>
<evidence type="ECO:0000256" key="4">
    <source>
        <dbReference type="ARBA" id="ARBA00022676"/>
    </source>
</evidence>
<comment type="function">
    <text evidence="11">Catalytic subunit of cellulose synthase. It polymerizes uridine 5'-diphosphate glucose to cellulose.</text>
</comment>
<feature type="transmembrane region" description="Helical" evidence="11">
    <location>
        <begin position="414"/>
        <end position="442"/>
    </location>
</feature>
<reference evidence="15 16" key="1">
    <citation type="submission" date="2018-05" db="EMBL/GenBank/DDBJ databases">
        <title>Zavarzinia sp. HR-AS.</title>
        <authorList>
            <person name="Lee Y."/>
            <person name="Jeon C.O."/>
        </authorList>
    </citation>
    <scope>NUCLEOTIDE SEQUENCE [LARGE SCALE GENOMIC DNA]</scope>
    <source>
        <strain evidence="15 16">HR-AS</strain>
    </source>
</reference>
<dbReference type="Pfam" id="PF00535">
    <property type="entry name" value="Glycos_transf_2"/>
    <property type="match status" value="1"/>
</dbReference>
<evidence type="ECO:0000313" key="16">
    <source>
        <dbReference type="Proteomes" id="UP000245461"/>
    </source>
</evidence>
<feature type="transmembrane region" description="Helical" evidence="11">
    <location>
        <begin position="462"/>
        <end position="482"/>
    </location>
</feature>
<dbReference type="PANTHER" id="PTHR43867">
    <property type="entry name" value="CELLULOSE SYNTHASE CATALYTIC SUBUNIT A [UDP-FORMING]"/>
    <property type="match status" value="1"/>
</dbReference>
<evidence type="ECO:0000256" key="7">
    <source>
        <dbReference type="ARBA" id="ARBA00022916"/>
    </source>
</evidence>
<name>A0A317E243_9PROT</name>
<feature type="transmembrane region" description="Helical" evidence="11">
    <location>
        <begin position="103"/>
        <end position="128"/>
    </location>
</feature>
<keyword evidence="4 11" id="KW-0328">Glycosyltransferase</keyword>
<sequence length="1544" mass="166342">MTAADRHDGQAPAAPARPIEERMPRWGFYAALLIGGCAAIPVVIAPFDLYQQIGFGVVVFIAGLIMNRWRGQNMTVMLSVLSVLVSTRYLYWRATETLTFENWFGALLGFGLFFAEFYAWLILVLGYFQTALPLERKVEILPDDLDLWPTVDVYIPTYNEALDIVSDTILAAANLDYPADKLRVHVLDDGRRQEFREFARKIGVNYIVRPDNAHAKAGNLNHAMKETDGELICIFDADHVPTRAFLQMTVGGFLTDPKLSLVQTPHHFYSPDPFERNIRGGDAIPNEGELFYGPVQKGNDLWNAAFFCGSCAVIRREALDSVGGFAVETVTEDAHTALRMQKLGWNTAYLDIALAAGRATERLVLHVGQRVRWARGMTQILRRENPLFGGKLTLAQRLCYLNAMLHFQFALPRIVFLTAPVAFLLLGQNIIASTAPLVLAYALPHLLHSNMTNMRVHSRYRLTFWGELYETSLSFHLVWPVLAAMINPKLGKFNVTEKGGLLEREYFDFRIARFHLLTLGIVTLGLIIGCYRLVHGWSDGELRGVLLMNVAWSLFSGLILIAAIAAARETRQIRKTVRLPIALPATIFTEEGHAVCVKTLNLSTGGALIRLPEGVDVDADLVDGLELPVGDGAEVFPVKGIAVERGLLRTSFEDMPVDLYRMLVGVVFGRADAWVVRRPPPSDKPSTALLSLMRATTGLFAPSHTKAPAGRAGQPRPPVVAEPPALPSRASLPGARVTGASVVVALVAALAFLVPSGRAAAQVASPSAGAPQVLPQPPALPSPPSTSALPVPSAPVAPGGVGAPPVADTAAPAMPLPPVPGVAATPGTGAAATPMAGSRTVKVSLKELGAIEPLRLLGVEAEIGFPLDIRRDEVVTAAKFVVTIAYSPSLLPELSHMTALVNGEVVGSMRLERQNAGGLTVEIPVNPALFVRYNRIGLRVIGHYTMDCENPVHSSLWSIISNQSALELTLQPLPQRSDLAALPAPFFDSAERKALSLPIALPAGPSSGTIHAATIVASYFAAEAGFRGSAFPVSLGSVPTGNAVVIATPEAQPPGLGLPPITGPTLSVVGNPSDAFGRLLVVAGRNDDELRAAATTLALGSVALSGTTMTVGVPSVPPRQPYDAPRWLRGDRPVRFGELVEPGALQGAGFVPGPLAVPFRTSPDLFVWSERGLPMTVRYRYPRGEWLDLERSRLDVAINREYLKSLPLGAPTILDDVRDIVSDDFVLNESRVKVPPFQIFGSNQLSFFYDLRPKKRGECEGTLPTGIRSGIDPDSTIDISGAERFAVMPNLSYFASAGFPFTRVADMGDTAAILPDRPKAQEIEALLDLMGRFGEFTGFPPLRLTVLQGSANLVAARGKDVLAVGTLDDRLGLPRLLGDGPIQLSDNRLNVASGRAIDRVYNLLDGEGWTEDTAKAGQLLLGNNDFAGILGRETGDGQSLVMVLASRSERLPKVVAGLADTEINAAVSGDLAIFDQAGASSFRIGPTYTVGHLGAFSSLRWYFRNNPILLSVMTVVAVVLLAVVIIIFLRLIARLRLRRPKAEV</sequence>
<dbReference type="CDD" id="cd06421">
    <property type="entry name" value="CESA_CelA_like"/>
    <property type="match status" value="1"/>
</dbReference>
<gene>
    <name evidence="15" type="primary">bcsA</name>
    <name evidence="15" type="ORF">DKG74_14215</name>
</gene>
<dbReference type="GO" id="GO:0035438">
    <property type="term" value="F:cyclic-di-GMP binding"/>
    <property type="evidence" value="ECO:0007669"/>
    <property type="project" value="InterPro"/>
</dbReference>
<feature type="region of interest" description="Disordered" evidence="12">
    <location>
        <begin position="702"/>
        <end position="725"/>
    </location>
</feature>
<feature type="domain" description="PilZ" evidence="14">
    <location>
        <begin position="572"/>
        <end position="668"/>
    </location>
</feature>
<feature type="transmembrane region" description="Helical" evidence="11">
    <location>
        <begin position="50"/>
        <end position="67"/>
    </location>
</feature>
<feature type="region of interest" description="Disordered" evidence="12">
    <location>
        <begin position="768"/>
        <end position="803"/>
    </location>
</feature>
<evidence type="ECO:0000259" key="13">
    <source>
        <dbReference type="Pfam" id="PF00535"/>
    </source>
</evidence>